<dbReference type="Proteomes" id="UP000188342">
    <property type="component" value="Unassembled WGS sequence"/>
</dbReference>
<dbReference type="STRING" id="1255658.FM114_11210"/>
<evidence type="ECO:0000256" key="2">
    <source>
        <dbReference type="SAM" id="MobiDB-lite"/>
    </source>
</evidence>
<feature type="region of interest" description="Disordered" evidence="2">
    <location>
        <begin position="35"/>
        <end position="112"/>
    </location>
</feature>
<dbReference type="AlphaFoldDB" id="A0A1R4K485"/>
<dbReference type="OrthoDB" id="5125103at2"/>
<accession>A0A1R4K485</accession>
<protein>
    <submittedName>
        <fullName evidence="3">Cell wall anchoring protein</fullName>
    </submittedName>
</protein>
<evidence type="ECO:0000256" key="1">
    <source>
        <dbReference type="SAM" id="Coils"/>
    </source>
</evidence>
<feature type="compositionally biased region" description="Pro residues" evidence="2">
    <location>
        <begin position="61"/>
        <end position="75"/>
    </location>
</feature>
<evidence type="ECO:0000313" key="3">
    <source>
        <dbReference type="EMBL" id="SJN38895.1"/>
    </source>
</evidence>
<keyword evidence="1" id="KW-0175">Coiled coil</keyword>
<feature type="coiled-coil region" evidence="1">
    <location>
        <begin position="1"/>
        <end position="28"/>
    </location>
</feature>
<keyword evidence="4" id="KW-1185">Reference proteome</keyword>
<dbReference type="Pfam" id="PF14013">
    <property type="entry name" value="MT0933_antitox"/>
    <property type="match status" value="1"/>
</dbReference>
<proteinExistence type="predicted"/>
<evidence type="ECO:0000313" key="4">
    <source>
        <dbReference type="Proteomes" id="UP000188342"/>
    </source>
</evidence>
<gene>
    <name evidence="3" type="ORF">FM114_11210</name>
</gene>
<feature type="compositionally biased region" description="Low complexity" evidence="2">
    <location>
        <begin position="76"/>
        <end position="88"/>
    </location>
</feature>
<feature type="compositionally biased region" description="Low complexity" evidence="2">
    <location>
        <begin position="102"/>
        <end position="112"/>
    </location>
</feature>
<sequence length="112" mass="11635">MVDINAIVNKAEALAKEHQDEVRKAIDAVEDQIDARTGGKYSQQVDQAGNAVEGRLGLPEPSAPAPEQPSEPTPQAPAQEAQAPAPTEHTQAPASTEEAGSAQTADQQATQA</sequence>
<dbReference type="InterPro" id="IPR028037">
    <property type="entry name" value="Antitoxin_Rv0909/MT0933"/>
</dbReference>
<dbReference type="RefSeq" id="WP_094765245.1">
    <property type="nucleotide sequence ID" value="NZ_FUKQ01000044.1"/>
</dbReference>
<reference evidence="3 4" key="1">
    <citation type="submission" date="2017-02" db="EMBL/GenBank/DDBJ databases">
        <authorList>
            <person name="Peterson S.W."/>
        </authorList>
    </citation>
    <scope>NUCLEOTIDE SEQUENCE [LARGE SCALE GENOMIC DNA]</scope>
    <source>
        <strain evidence="3 4">LSP_Lj1</strain>
    </source>
</reference>
<organism evidence="3 4">
    <name type="scientific">Luteococcus japonicus LSP_Lj1</name>
    <dbReference type="NCBI Taxonomy" id="1255658"/>
    <lineage>
        <taxon>Bacteria</taxon>
        <taxon>Bacillati</taxon>
        <taxon>Actinomycetota</taxon>
        <taxon>Actinomycetes</taxon>
        <taxon>Propionibacteriales</taxon>
        <taxon>Propionibacteriaceae</taxon>
        <taxon>Luteococcus</taxon>
    </lineage>
</organism>
<name>A0A1R4K485_9ACTN</name>
<dbReference type="EMBL" id="FUKQ01000044">
    <property type="protein sequence ID" value="SJN38895.1"/>
    <property type="molecule type" value="Genomic_DNA"/>
</dbReference>